<keyword evidence="4" id="KW-1185">Reference proteome</keyword>
<dbReference type="InterPro" id="IPR006342">
    <property type="entry name" value="FkbM_mtfrase"/>
</dbReference>
<dbReference type="Proteomes" id="UP000013827">
    <property type="component" value="Unassembled WGS sequence"/>
</dbReference>
<dbReference type="Pfam" id="PF05050">
    <property type="entry name" value="Methyltransf_21"/>
    <property type="match status" value="1"/>
</dbReference>
<evidence type="ECO:0000259" key="2">
    <source>
        <dbReference type="Pfam" id="PF05050"/>
    </source>
</evidence>
<reference evidence="4" key="1">
    <citation type="journal article" date="2013" name="Nature">
        <title>Pan genome of the phytoplankton Emiliania underpins its global distribution.</title>
        <authorList>
            <person name="Read B.A."/>
            <person name="Kegel J."/>
            <person name="Klute M.J."/>
            <person name="Kuo A."/>
            <person name="Lefebvre S.C."/>
            <person name="Maumus F."/>
            <person name="Mayer C."/>
            <person name="Miller J."/>
            <person name="Monier A."/>
            <person name="Salamov A."/>
            <person name="Young J."/>
            <person name="Aguilar M."/>
            <person name="Claverie J.M."/>
            <person name="Frickenhaus S."/>
            <person name="Gonzalez K."/>
            <person name="Herman E.K."/>
            <person name="Lin Y.C."/>
            <person name="Napier J."/>
            <person name="Ogata H."/>
            <person name="Sarno A.F."/>
            <person name="Shmutz J."/>
            <person name="Schroeder D."/>
            <person name="de Vargas C."/>
            <person name="Verret F."/>
            <person name="von Dassow P."/>
            <person name="Valentin K."/>
            <person name="Van de Peer Y."/>
            <person name="Wheeler G."/>
            <person name="Dacks J.B."/>
            <person name="Delwiche C.F."/>
            <person name="Dyhrman S.T."/>
            <person name="Glockner G."/>
            <person name="John U."/>
            <person name="Richards T."/>
            <person name="Worden A.Z."/>
            <person name="Zhang X."/>
            <person name="Grigoriev I.V."/>
            <person name="Allen A.E."/>
            <person name="Bidle K."/>
            <person name="Borodovsky M."/>
            <person name="Bowler C."/>
            <person name="Brownlee C."/>
            <person name="Cock J.M."/>
            <person name="Elias M."/>
            <person name="Gladyshev V.N."/>
            <person name="Groth M."/>
            <person name="Guda C."/>
            <person name="Hadaegh A."/>
            <person name="Iglesias-Rodriguez M.D."/>
            <person name="Jenkins J."/>
            <person name="Jones B.M."/>
            <person name="Lawson T."/>
            <person name="Leese F."/>
            <person name="Lindquist E."/>
            <person name="Lobanov A."/>
            <person name="Lomsadze A."/>
            <person name="Malik S.B."/>
            <person name="Marsh M.E."/>
            <person name="Mackinder L."/>
            <person name="Mock T."/>
            <person name="Mueller-Roeber B."/>
            <person name="Pagarete A."/>
            <person name="Parker M."/>
            <person name="Probert I."/>
            <person name="Quesneville H."/>
            <person name="Raines C."/>
            <person name="Rensing S.A."/>
            <person name="Riano-Pachon D.M."/>
            <person name="Richier S."/>
            <person name="Rokitta S."/>
            <person name="Shiraiwa Y."/>
            <person name="Soanes D.M."/>
            <person name="van der Giezen M."/>
            <person name="Wahlund T.M."/>
            <person name="Williams B."/>
            <person name="Wilson W."/>
            <person name="Wolfe G."/>
            <person name="Wurch L.L."/>
        </authorList>
    </citation>
    <scope>NUCLEOTIDE SEQUENCE</scope>
</reference>
<dbReference type="RefSeq" id="XP_005756928.1">
    <property type="nucleotide sequence ID" value="XM_005756871.1"/>
</dbReference>
<dbReference type="InterPro" id="IPR052514">
    <property type="entry name" value="SAM-dependent_MTase"/>
</dbReference>
<dbReference type="HOGENOM" id="CLU_1113075_0_0_1"/>
<dbReference type="GeneID" id="17250651"/>
<dbReference type="KEGG" id="ehx:EMIHUDRAFT_360232"/>
<dbReference type="PANTHER" id="PTHR34203">
    <property type="entry name" value="METHYLTRANSFERASE, FKBM FAMILY PROTEIN"/>
    <property type="match status" value="1"/>
</dbReference>
<dbReference type="PaxDb" id="2903-EOD04499"/>
<reference evidence="3" key="2">
    <citation type="submission" date="2024-10" db="UniProtKB">
        <authorList>
            <consortium name="EnsemblProtists"/>
        </authorList>
    </citation>
    <scope>IDENTIFICATION</scope>
</reference>
<dbReference type="EnsemblProtists" id="EOD04499">
    <property type="protein sequence ID" value="EOD04499"/>
    <property type="gene ID" value="EMIHUDRAFT_360232"/>
</dbReference>
<proteinExistence type="predicted"/>
<feature type="signal peptide" evidence="1">
    <location>
        <begin position="1"/>
        <end position="15"/>
    </location>
</feature>
<accession>A0A0D3HZR4</accession>
<dbReference type="SUPFAM" id="SSF53335">
    <property type="entry name" value="S-adenosyl-L-methionine-dependent methyltransferases"/>
    <property type="match status" value="1"/>
</dbReference>
<organism evidence="3 4">
    <name type="scientific">Emiliania huxleyi (strain CCMP1516)</name>
    <dbReference type="NCBI Taxonomy" id="280463"/>
    <lineage>
        <taxon>Eukaryota</taxon>
        <taxon>Haptista</taxon>
        <taxon>Haptophyta</taxon>
        <taxon>Prymnesiophyceae</taxon>
        <taxon>Isochrysidales</taxon>
        <taxon>Noelaerhabdaceae</taxon>
        <taxon>Emiliania</taxon>
    </lineage>
</organism>
<dbReference type="AlphaFoldDB" id="A0A0D3HZR4"/>
<dbReference type="Gene3D" id="3.40.50.150">
    <property type="entry name" value="Vaccinia Virus protein VP39"/>
    <property type="match status" value="1"/>
</dbReference>
<feature type="chain" id="PRO_5044277882" description="Methyltransferase FkbM domain-containing protein" evidence="1">
    <location>
        <begin position="16"/>
        <end position="296"/>
    </location>
</feature>
<keyword evidence="1" id="KW-0732">Signal</keyword>
<sequence>MLFVALAALTPSASAASVPIDDGATGLAVDKEAVRTAARALVAAFESCLGADPSATGVVLDVGANNGRWSYELMTSLSASVRRRTRLLMFEPQPRFVSVLAALTKQFENVLHLPVAAWTNATNLTFHLAKVNSETASLSKRNARRYGNSEAIQVHSVDLARIMRDELTGKACALLKLDVEGAEYRLIPHLLVTGALCLPTHLFVEWHLNSVPEPERLAALALRLSLPATLDTCATPPRVHVNDDYALNNLYTRVPGLDALATLHEGSHSNLTEEGKLTVRKWGATHRRAALPDRRR</sequence>
<dbReference type="PANTHER" id="PTHR34203:SF15">
    <property type="entry name" value="SLL1173 PROTEIN"/>
    <property type="match status" value="1"/>
</dbReference>
<name>A0A0D3HZR4_EMIH1</name>
<dbReference type="InterPro" id="IPR029063">
    <property type="entry name" value="SAM-dependent_MTases_sf"/>
</dbReference>
<dbReference type="NCBIfam" id="TIGR01444">
    <property type="entry name" value="fkbM_fam"/>
    <property type="match status" value="1"/>
</dbReference>
<evidence type="ECO:0000313" key="3">
    <source>
        <dbReference type="EnsemblProtists" id="EOD04499"/>
    </source>
</evidence>
<feature type="domain" description="Methyltransferase FkbM" evidence="2">
    <location>
        <begin position="61"/>
        <end position="210"/>
    </location>
</feature>
<evidence type="ECO:0000313" key="4">
    <source>
        <dbReference type="Proteomes" id="UP000013827"/>
    </source>
</evidence>
<evidence type="ECO:0000256" key="1">
    <source>
        <dbReference type="SAM" id="SignalP"/>
    </source>
</evidence>
<protein>
    <recommendedName>
        <fullName evidence="2">Methyltransferase FkbM domain-containing protein</fullName>
    </recommendedName>
</protein>